<proteinExistence type="predicted"/>
<dbReference type="EMBL" id="JABSTV010001252">
    <property type="protein sequence ID" value="KAH7948478.1"/>
    <property type="molecule type" value="Genomic_DNA"/>
</dbReference>
<evidence type="ECO:0000313" key="1">
    <source>
        <dbReference type="EMBL" id="KAH7948478.1"/>
    </source>
</evidence>
<organism evidence="1 2">
    <name type="scientific">Rhipicephalus sanguineus</name>
    <name type="common">Brown dog tick</name>
    <name type="synonym">Ixodes sanguineus</name>
    <dbReference type="NCBI Taxonomy" id="34632"/>
    <lineage>
        <taxon>Eukaryota</taxon>
        <taxon>Metazoa</taxon>
        <taxon>Ecdysozoa</taxon>
        <taxon>Arthropoda</taxon>
        <taxon>Chelicerata</taxon>
        <taxon>Arachnida</taxon>
        <taxon>Acari</taxon>
        <taxon>Parasitiformes</taxon>
        <taxon>Ixodida</taxon>
        <taxon>Ixodoidea</taxon>
        <taxon>Ixodidae</taxon>
        <taxon>Rhipicephalinae</taxon>
        <taxon>Rhipicephalus</taxon>
        <taxon>Rhipicephalus</taxon>
    </lineage>
</organism>
<reference evidence="1" key="1">
    <citation type="journal article" date="2020" name="Cell">
        <title>Large-Scale Comparative Analyses of Tick Genomes Elucidate Their Genetic Diversity and Vector Capacities.</title>
        <authorList>
            <consortium name="Tick Genome and Microbiome Consortium (TIGMIC)"/>
            <person name="Jia N."/>
            <person name="Wang J."/>
            <person name="Shi W."/>
            <person name="Du L."/>
            <person name="Sun Y."/>
            <person name="Zhan W."/>
            <person name="Jiang J.F."/>
            <person name="Wang Q."/>
            <person name="Zhang B."/>
            <person name="Ji P."/>
            <person name="Bell-Sakyi L."/>
            <person name="Cui X.M."/>
            <person name="Yuan T.T."/>
            <person name="Jiang B.G."/>
            <person name="Yang W.F."/>
            <person name="Lam T.T."/>
            <person name="Chang Q.C."/>
            <person name="Ding S.J."/>
            <person name="Wang X.J."/>
            <person name="Zhu J.G."/>
            <person name="Ruan X.D."/>
            <person name="Zhao L."/>
            <person name="Wei J.T."/>
            <person name="Ye R.Z."/>
            <person name="Que T.C."/>
            <person name="Du C.H."/>
            <person name="Zhou Y.H."/>
            <person name="Cheng J.X."/>
            <person name="Dai P.F."/>
            <person name="Guo W.B."/>
            <person name="Han X.H."/>
            <person name="Huang E.J."/>
            <person name="Li L.F."/>
            <person name="Wei W."/>
            <person name="Gao Y.C."/>
            <person name="Liu J.Z."/>
            <person name="Shao H.Z."/>
            <person name="Wang X."/>
            <person name="Wang C.C."/>
            <person name="Yang T.C."/>
            <person name="Huo Q.B."/>
            <person name="Li W."/>
            <person name="Chen H.Y."/>
            <person name="Chen S.E."/>
            <person name="Zhou L.G."/>
            <person name="Ni X.B."/>
            <person name="Tian J.H."/>
            <person name="Sheng Y."/>
            <person name="Liu T."/>
            <person name="Pan Y.S."/>
            <person name="Xia L.Y."/>
            <person name="Li J."/>
            <person name="Zhao F."/>
            <person name="Cao W.C."/>
        </authorList>
    </citation>
    <scope>NUCLEOTIDE SEQUENCE</scope>
    <source>
        <strain evidence="1">Rsan-2018</strain>
    </source>
</reference>
<sequence>MFGGLPPSRKRGLSVCGTARMEWQERSRFYKECLYQRIHVGVGACRASSLWKDCLRILDTMTECWWKHTLSGLRAIACKGAPAEANPVHTLGDLRLPSHVHHVLSQGLKFAVEPKISAPQLLAMVRKVADASQERDKDRCISEGVDILRRTKLPTSSLPIKRADLLCYQ</sequence>
<gene>
    <name evidence="1" type="ORF">HPB52_022988</name>
</gene>
<dbReference type="AlphaFoldDB" id="A0A9D4SV78"/>
<name>A0A9D4SV78_RHISA</name>
<reference evidence="1" key="2">
    <citation type="submission" date="2021-09" db="EMBL/GenBank/DDBJ databases">
        <authorList>
            <person name="Jia N."/>
            <person name="Wang J."/>
            <person name="Shi W."/>
            <person name="Du L."/>
            <person name="Sun Y."/>
            <person name="Zhan W."/>
            <person name="Jiang J."/>
            <person name="Wang Q."/>
            <person name="Zhang B."/>
            <person name="Ji P."/>
            <person name="Sakyi L.B."/>
            <person name="Cui X."/>
            <person name="Yuan T."/>
            <person name="Jiang B."/>
            <person name="Yang W."/>
            <person name="Lam T.T.-Y."/>
            <person name="Chang Q."/>
            <person name="Ding S."/>
            <person name="Wang X."/>
            <person name="Zhu J."/>
            <person name="Ruan X."/>
            <person name="Zhao L."/>
            <person name="Wei J."/>
            <person name="Que T."/>
            <person name="Du C."/>
            <person name="Cheng J."/>
            <person name="Dai P."/>
            <person name="Han X."/>
            <person name="Huang E."/>
            <person name="Gao Y."/>
            <person name="Liu J."/>
            <person name="Shao H."/>
            <person name="Ye R."/>
            <person name="Li L."/>
            <person name="Wei W."/>
            <person name="Wang X."/>
            <person name="Wang C."/>
            <person name="Huo Q."/>
            <person name="Li W."/>
            <person name="Guo W."/>
            <person name="Chen H."/>
            <person name="Chen S."/>
            <person name="Zhou L."/>
            <person name="Zhou L."/>
            <person name="Ni X."/>
            <person name="Tian J."/>
            <person name="Zhou Y."/>
            <person name="Sheng Y."/>
            <person name="Liu T."/>
            <person name="Pan Y."/>
            <person name="Xia L."/>
            <person name="Li J."/>
            <person name="Zhao F."/>
            <person name="Cao W."/>
        </authorList>
    </citation>
    <scope>NUCLEOTIDE SEQUENCE</scope>
    <source>
        <strain evidence="1">Rsan-2018</strain>
        <tissue evidence="1">Larvae</tissue>
    </source>
</reference>
<protein>
    <submittedName>
        <fullName evidence="1">Uncharacterized protein</fullName>
    </submittedName>
</protein>
<comment type="caution">
    <text evidence="1">The sequence shown here is derived from an EMBL/GenBank/DDBJ whole genome shotgun (WGS) entry which is preliminary data.</text>
</comment>
<dbReference type="Proteomes" id="UP000821837">
    <property type="component" value="Chromosome 6"/>
</dbReference>
<accession>A0A9D4SV78</accession>
<keyword evidence="2" id="KW-1185">Reference proteome</keyword>
<evidence type="ECO:0000313" key="2">
    <source>
        <dbReference type="Proteomes" id="UP000821837"/>
    </source>
</evidence>